<sequence length="76" mass="8011">MSVDTASLAVLLRRAQWLLDDLAHDVGGGRLDAGDLTGTAAVLDELALLLKEKAPLEGTVECSQLSLISLPSPRRS</sequence>
<reference evidence="1 2" key="1">
    <citation type="submission" date="2022-11" db="EMBL/GenBank/DDBJ databases">
        <title>Draft genome sequence of Saccharopolyspora sp. WRP15-2 isolated from rhizosphere soils of wild rice in Thailand.</title>
        <authorList>
            <person name="Duangmal K."/>
            <person name="Kammanee S."/>
            <person name="Muangham S."/>
        </authorList>
    </citation>
    <scope>NUCLEOTIDE SEQUENCE [LARGE SCALE GENOMIC DNA]</scope>
    <source>
        <strain evidence="1 2">WRP15-2</strain>
    </source>
</reference>
<protein>
    <submittedName>
        <fullName evidence="1">Uncharacterized protein</fullName>
    </submittedName>
</protein>
<organism evidence="1 2">
    <name type="scientific">Saccharopolyspora oryzae</name>
    <dbReference type="NCBI Taxonomy" id="2997343"/>
    <lineage>
        <taxon>Bacteria</taxon>
        <taxon>Bacillati</taxon>
        <taxon>Actinomycetota</taxon>
        <taxon>Actinomycetes</taxon>
        <taxon>Pseudonocardiales</taxon>
        <taxon>Pseudonocardiaceae</taxon>
        <taxon>Saccharopolyspora</taxon>
    </lineage>
</organism>
<proteinExistence type="predicted"/>
<accession>A0ABT4UT64</accession>
<gene>
    <name evidence="1" type="ORF">OU415_05620</name>
</gene>
<dbReference type="Proteomes" id="UP001210380">
    <property type="component" value="Unassembled WGS sequence"/>
</dbReference>
<evidence type="ECO:0000313" key="2">
    <source>
        <dbReference type="Proteomes" id="UP001210380"/>
    </source>
</evidence>
<dbReference type="EMBL" id="JAQGLA010000005">
    <property type="protein sequence ID" value="MDA3624905.1"/>
    <property type="molecule type" value="Genomic_DNA"/>
</dbReference>
<comment type="caution">
    <text evidence="1">The sequence shown here is derived from an EMBL/GenBank/DDBJ whole genome shotgun (WGS) entry which is preliminary data.</text>
</comment>
<evidence type="ECO:0000313" key="1">
    <source>
        <dbReference type="EMBL" id="MDA3624905.1"/>
    </source>
</evidence>
<keyword evidence="2" id="KW-1185">Reference proteome</keyword>
<dbReference type="RefSeq" id="WP_270947475.1">
    <property type="nucleotide sequence ID" value="NZ_JAQGLA010000005.1"/>
</dbReference>
<name>A0ABT4UT64_9PSEU</name>